<feature type="domain" description="N-acetyltransferase" evidence="1">
    <location>
        <begin position="10"/>
        <end position="96"/>
    </location>
</feature>
<evidence type="ECO:0000259" key="1">
    <source>
        <dbReference type="PROSITE" id="PS51729"/>
    </source>
</evidence>
<gene>
    <name evidence="2" type="ORF">C9J47_17695</name>
</gene>
<keyword evidence="2" id="KW-0808">Transferase</keyword>
<dbReference type="GO" id="GO:0016740">
    <property type="term" value="F:transferase activity"/>
    <property type="evidence" value="ECO:0007669"/>
    <property type="project" value="UniProtKB-KW"/>
</dbReference>
<dbReference type="PROSITE" id="PS51729">
    <property type="entry name" value="GNAT_YJDJ"/>
    <property type="match status" value="1"/>
</dbReference>
<dbReference type="Gene3D" id="3.40.630.30">
    <property type="match status" value="1"/>
</dbReference>
<dbReference type="InterPro" id="IPR045057">
    <property type="entry name" value="Gcn5-rel_NAT"/>
</dbReference>
<dbReference type="Pfam" id="PF14542">
    <property type="entry name" value="Acetyltransf_CG"/>
    <property type="match status" value="1"/>
</dbReference>
<keyword evidence="3" id="KW-1185">Reference proteome</keyword>
<organism evidence="2 3">
    <name type="scientific">Photobacterium indicum</name>
    <dbReference type="NCBI Taxonomy" id="81447"/>
    <lineage>
        <taxon>Bacteria</taxon>
        <taxon>Pseudomonadati</taxon>
        <taxon>Pseudomonadota</taxon>
        <taxon>Gammaproteobacteria</taxon>
        <taxon>Vibrionales</taxon>
        <taxon>Vibrionaceae</taxon>
        <taxon>Photobacterium</taxon>
    </lineage>
</organism>
<dbReference type="InterPro" id="IPR016181">
    <property type="entry name" value="Acyl_CoA_acyltransferase"/>
</dbReference>
<reference evidence="2 3" key="1">
    <citation type="submission" date="2018-03" db="EMBL/GenBank/DDBJ databases">
        <title>Whole genome sequencing of Histamine producing bacteria.</title>
        <authorList>
            <person name="Butler K."/>
        </authorList>
    </citation>
    <scope>NUCLEOTIDE SEQUENCE [LARGE SCALE GENOMIC DNA]</scope>
    <source>
        <strain evidence="2 3">ATCC 19614</strain>
    </source>
</reference>
<evidence type="ECO:0000313" key="2">
    <source>
        <dbReference type="EMBL" id="PSV45148.1"/>
    </source>
</evidence>
<dbReference type="SUPFAM" id="SSF55729">
    <property type="entry name" value="Acyl-CoA N-acyltransferases (Nat)"/>
    <property type="match status" value="1"/>
</dbReference>
<dbReference type="Proteomes" id="UP000241803">
    <property type="component" value="Unassembled WGS sequence"/>
</dbReference>
<comment type="caution">
    <text evidence="2">The sequence shown here is derived from an EMBL/GenBank/DDBJ whole genome shotgun (WGS) entry which is preliminary data.</text>
</comment>
<protein>
    <submittedName>
        <fullName evidence="2">N-acetyltransferase</fullName>
    </submittedName>
</protein>
<dbReference type="RefSeq" id="WP_107254676.1">
    <property type="nucleotide sequence ID" value="NZ_PYOC01000007.1"/>
</dbReference>
<proteinExistence type="predicted"/>
<accession>A0A2T3L5I9</accession>
<sequence length="99" mass="11367">MSEEKHYNAVHDRTKQAYFVELEVGYQAEVSYQIAGNVLTLDHSHVPDALRGKGYASIMMEAVLKGIEQEGYTIIPTCSYVAHYMNRHKEWQHLLSPNQ</sequence>
<dbReference type="PANTHER" id="PTHR31435">
    <property type="entry name" value="PROTEIN NATD1"/>
    <property type="match status" value="1"/>
</dbReference>
<evidence type="ECO:0000313" key="3">
    <source>
        <dbReference type="Proteomes" id="UP000241803"/>
    </source>
</evidence>
<dbReference type="EMBL" id="PYOC01000007">
    <property type="protein sequence ID" value="PSV45148.1"/>
    <property type="molecule type" value="Genomic_DNA"/>
</dbReference>
<dbReference type="AlphaFoldDB" id="A0A2T3L5I9"/>
<name>A0A2T3L5I9_9GAMM</name>
<dbReference type="PANTHER" id="PTHR31435:SF9">
    <property type="entry name" value="PROTEIN NATD1"/>
    <property type="match status" value="1"/>
</dbReference>
<dbReference type="InterPro" id="IPR031165">
    <property type="entry name" value="GNAT_YJDJ"/>
</dbReference>